<feature type="chain" id="PRO_5044774104" description="Endopeptidase S2P" evidence="13">
    <location>
        <begin position="30"/>
        <end position="585"/>
    </location>
</feature>
<evidence type="ECO:0000256" key="2">
    <source>
        <dbReference type="ARBA" id="ARBA00004229"/>
    </source>
</evidence>
<comment type="similarity">
    <text evidence="3">Belongs to the peptidase M50B family.</text>
</comment>
<reference evidence="14 15" key="1">
    <citation type="submission" date="2024-10" db="EMBL/GenBank/DDBJ databases">
        <title>Updated reference genomes for cyclostephanoid diatoms.</title>
        <authorList>
            <person name="Roberts W.R."/>
            <person name="Alverson A.J."/>
        </authorList>
    </citation>
    <scope>NUCLEOTIDE SEQUENCE [LARGE SCALE GENOMIC DNA]</scope>
    <source>
        <strain evidence="14 15">AJA010-31</strain>
    </source>
</reference>
<keyword evidence="8" id="KW-0378">Hydrolase</keyword>
<keyword evidence="5" id="KW-0934">Plastid</keyword>
<keyword evidence="10" id="KW-1133">Transmembrane helix</keyword>
<keyword evidence="11" id="KW-0472">Membrane</keyword>
<evidence type="ECO:0000256" key="8">
    <source>
        <dbReference type="ARBA" id="ARBA00022801"/>
    </source>
</evidence>
<dbReference type="GO" id="GO:0016020">
    <property type="term" value="C:membrane"/>
    <property type="evidence" value="ECO:0007669"/>
    <property type="project" value="UniProtKB-SubCell"/>
</dbReference>
<dbReference type="PANTHER" id="PTHR31412:SF0">
    <property type="entry name" value="ZINC METALLOPROTEASE EGY1, CHLOROPLASTIC-RELATED"/>
    <property type="match status" value="1"/>
</dbReference>
<keyword evidence="13" id="KW-0732">Signal</keyword>
<dbReference type="PANTHER" id="PTHR31412">
    <property type="entry name" value="ZINC METALLOPROTEASE EGY1"/>
    <property type="match status" value="1"/>
</dbReference>
<name>A0ABD3PZV2_9STRA</name>
<accession>A0ABD3PZV2</accession>
<dbReference type="AlphaFoldDB" id="A0ABD3PZV2"/>
<keyword evidence="7" id="KW-0812">Transmembrane</keyword>
<keyword evidence="4" id="KW-0150">Chloroplast</keyword>
<dbReference type="InterPro" id="IPR044838">
    <property type="entry name" value="EGY1-like"/>
</dbReference>
<evidence type="ECO:0000256" key="4">
    <source>
        <dbReference type="ARBA" id="ARBA00022528"/>
    </source>
</evidence>
<feature type="region of interest" description="Disordered" evidence="12">
    <location>
        <begin position="200"/>
        <end position="229"/>
    </location>
</feature>
<feature type="non-terminal residue" evidence="14">
    <location>
        <position position="1"/>
    </location>
</feature>
<evidence type="ECO:0000313" key="14">
    <source>
        <dbReference type="EMBL" id="KAL3792946.1"/>
    </source>
</evidence>
<organism evidence="14 15">
    <name type="scientific">Cyclotella atomus</name>
    <dbReference type="NCBI Taxonomy" id="382360"/>
    <lineage>
        <taxon>Eukaryota</taxon>
        <taxon>Sar</taxon>
        <taxon>Stramenopiles</taxon>
        <taxon>Ochrophyta</taxon>
        <taxon>Bacillariophyta</taxon>
        <taxon>Coscinodiscophyceae</taxon>
        <taxon>Thalassiosirophycidae</taxon>
        <taxon>Stephanodiscales</taxon>
        <taxon>Stephanodiscaceae</taxon>
        <taxon>Cyclotella</taxon>
    </lineage>
</organism>
<evidence type="ECO:0000256" key="5">
    <source>
        <dbReference type="ARBA" id="ARBA00022640"/>
    </source>
</evidence>
<protein>
    <recommendedName>
        <fullName evidence="16">Endopeptidase S2P</fullName>
    </recommendedName>
</protein>
<proteinExistence type="inferred from homology"/>
<comment type="subcellular location">
    <subcellularLocation>
        <location evidence="1">Membrane</location>
        <topology evidence="1">Multi-pass membrane protein</topology>
    </subcellularLocation>
    <subcellularLocation>
        <location evidence="2">Plastid</location>
        <location evidence="2">Chloroplast</location>
    </subcellularLocation>
</comment>
<evidence type="ECO:0000256" key="12">
    <source>
        <dbReference type="SAM" id="MobiDB-lite"/>
    </source>
</evidence>
<evidence type="ECO:0000256" key="9">
    <source>
        <dbReference type="ARBA" id="ARBA00022946"/>
    </source>
</evidence>
<dbReference type="GO" id="GO:0009507">
    <property type="term" value="C:chloroplast"/>
    <property type="evidence" value="ECO:0007669"/>
    <property type="project" value="UniProtKB-SubCell"/>
</dbReference>
<keyword evidence="9" id="KW-0809">Transit peptide</keyword>
<evidence type="ECO:0008006" key="16">
    <source>
        <dbReference type="Google" id="ProtNLM"/>
    </source>
</evidence>
<evidence type="ECO:0000256" key="6">
    <source>
        <dbReference type="ARBA" id="ARBA00022670"/>
    </source>
</evidence>
<keyword evidence="6" id="KW-0645">Protease</keyword>
<evidence type="ECO:0000313" key="15">
    <source>
        <dbReference type="Proteomes" id="UP001530400"/>
    </source>
</evidence>
<dbReference type="GO" id="GO:0006508">
    <property type="term" value="P:proteolysis"/>
    <property type="evidence" value="ECO:0007669"/>
    <property type="project" value="UniProtKB-KW"/>
</dbReference>
<evidence type="ECO:0000256" key="1">
    <source>
        <dbReference type="ARBA" id="ARBA00004141"/>
    </source>
</evidence>
<dbReference type="GO" id="GO:0008233">
    <property type="term" value="F:peptidase activity"/>
    <property type="evidence" value="ECO:0007669"/>
    <property type="project" value="UniProtKB-KW"/>
</dbReference>
<dbReference type="Proteomes" id="UP001530400">
    <property type="component" value="Unassembled WGS sequence"/>
</dbReference>
<keyword evidence="15" id="KW-1185">Reference proteome</keyword>
<evidence type="ECO:0000256" key="10">
    <source>
        <dbReference type="ARBA" id="ARBA00022989"/>
    </source>
</evidence>
<evidence type="ECO:0000256" key="7">
    <source>
        <dbReference type="ARBA" id="ARBA00022692"/>
    </source>
</evidence>
<evidence type="ECO:0000256" key="11">
    <source>
        <dbReference type="ARBA" id="ARBA00023136"/>
    </source>
</evidence>
<evidence type="ECO:0000256" key="13">
    <source>
        <dbReference type="SAM" id="SignalP"/>
    </source>
</evidence>
<gene>
    <name evidence="14" type="ORF">ACHAWO_003439</name>
</gene>
<dbReference type="EMBL" id="JALLPJ020000415">
    <property type="protein sequence ID" value="KAL3792946.1"/>
    <property type="molecule type" value="Genomic_DNA"/>
</dbReference>
<evidence type="ECO:0000256" key="3">
    <source>
        <dbReference type="ARBA" id="ARBA00007931"/>
    </source>
</evidence>
<feature type="signal peptide" evidence="13">
    <location>
        <begin position="1"/>
        <end position="29"/>
    </location>
</feature>
<sequence length="585" mass="63890">QPHTYTVKNPADLILLLLAATQLSVPTFAFQALSKGRCNRLPNLTVKDLAESPPAIRSSTALALNDHDSHPDETHPKETNELPFFARMVKKVMRKRKHEEETIKSLTIDAIEASNKATRVESQNSDGDLVMEASRMKALAERTRLEAQRDEMVLTMDKISNLEIKPSQIQIEDAVAPAKLRQEIIDAVCLLRSRLDPSEVKSTKQTRLIPQKSKVKSDGDTLPQPLGEDKREDAITGFSNLPSSLQDVLAKSVALPPGSNATAYSLMERNNLIKNLFPDATRKQPSKEESVMAFCADVLGGNTFNPSGKPEAVPGGYIIRGTNKVQVRSKDDKEDEANSLIKAIDKKVEILFNEGEFGEELLREEGDETVLLLTNYDLSPSTGIWVKPTISALALFSTLTFSIGAFSMNMDVVDQVRKAAEKGEDLGWLFDLSLPVLGGIVGTQIVHEMGHAIIALKDGHFTWSFRRYHSNQIATKESQTFTDSTALAELPSVPADLLRSSTLASGIIEYLLGEGLLTSPDPSISLIKLHPLAIAGFAGIMTNALSCLPIGNTDGGRISLALFGRSFSRILQGGTIIFLAFCETI</sequence>
<comment type="caution">
    <text evidence="14">The sequence shown here is derived from an EMBL/GenBank/DDBJ whole genome shotgun (WGS) entry which is preliminary data.</text>
</comment>